<dbReference type="AlphaFoldDB" id="A0A151T1D9"/>
<accession>A0A151T1D9</accession>
<protein>
    <submittedName>
        <fullName evidence="1">Uncharacterized protein</fullName>
    </submittedName>
</protein>
<organism evidence="1 2">
    <name type="scientific">Cajanus cajan</name>
    <name type="common">Pigeon pea</name>
    <name type="synonym">Cajanus indicus</name>
    <dbReference type="NCBI Taxonomy" id="3821"/>
    <lineage>
        <taxon>Eukaryota</taxon>
        <taxon>Viridiplantae</taxon>
        <taxon>Streptophyta</taxon>
        <taxon>Embryophyta</taxon>
        <taxon>Tracheophyta</taxon>
        <taxon>Spermatophyta</taxon>
        <taxon>Magnoliopsida</taxon>
        <taxon>eudicotyledons</taxon>
        <taxon>Gunneridae</taxon>
        <taxon>Pentapetalae</taxon>
        <taxon>rosids</taxon>
        <taxon>fabids</taxon>
        <taxon>Fabales</taxon>
        <taxon>Fabaceae</taxon>
        <taxon>Papilionoideae</taxon>
        <taxon>50 kb inversion clade</taxon>
        <taxon>NPAAA clade</taxon>
        <taxon>indigoferoid/millettioid clade</taxon>
        <taxon>Phaseoleae</taxon>
        <taxon>Cajanus</taxon>
    </lineage>
</organism>
<dbReference type="Proteomes" id="UP000075243">
    <property type="component" value="Chromosome 9"/>
</dbReference>
<reference evidence="1 2" key="1">
    <citation type="journal article" date="2012" name="Nat. Biotechnol.">
        <title>Draft genome sequence of pigeonpea (Cajanus cajan), an orphan legume crop of resource-poor farmers.</title>
        <authorList>
            <person name="Varshney R.K."/>
            <person name="Chen W."/>
            <person name="Li Y."/>
            <person name="Bharti A.K."/>
            <person name="Saxena R.K."/>
            <person name="Schlueter J.A."/>
            <person name="Donoghue M.T."/>
            <person name="Azam S."/>
            <person name="Fan G."/>
            <person name="Whaley A.M."/>
            <person name="Farmer A.D."/>
            <person name="Sheridan J."/>
            <person name="Iwata A."/>
            <person name="Tuteja R."/>
            <person name="Penmetsa R.V."/>
            <person name="Wu W."/>
            <person name="Upadhyaya H.D."/>
            <person name="Yang S.P."/>
            <person name="Shah T."/>
            <person name="Saxena K.B."/>
            <person name="Michael T."/>
            <person name="McCombie W.R."/>
            <person name="Yang B."/>
            <person name="Zhang G."/>
            <person name="Yang H."/>
            <person name="Wang J."/>
            <person name="Spillane C."/>
            <person name="Cook D.R."/>
            <person name="May G.D."/>
            <person name="Xu X."/>
            <person name="Jackson S.A."/>
        </authorList>
    </citation>
    <scope>NUCLEOTIDE SEQUENCE [LARGE SCALE GENOMIC DNA]</scope>
    <source>
        <strain evidence="2">cv. Asha</strain>
    </source>
</reference>
<dbReference type="EMBL" id="CM003611">
    <property type="protein sequence ID" value="KYP60847.1"/>
    <property type="molecule type" value="Genomic_DNA"/>
</dbReference>
<evidence type="ECO:0000313" key="1">
    <source>
        <dbReference type="EMBL" id="KYP60847.1"/>
    </source>
</evidence>
<proteinExistence type="predicted"/>
<feature type="non-terminal residue" evidence="1">
    <location>
        <position position="1"/>
    </location>
</feature>
<keyword evidence="2" id="KW-1185">Reference proteome</keyword>
<gene>
    <name evidence="1" type="ORF">KK1_023261</name>
</gene>
<name>A0A151T1D9_CAJCA</name>
<evidence type="ECO:0000313" key="2">
    <source>
        <dbReference type="Proteomes" id="UP000075243"/>
    </source>
</evidence>
<sequence>LQLNPKASYILACSLPKIEYIKLCSYSTTKEISDAIRVTYEGTEDVRLKQTVTL</sequence>